<dbReference type="InterPro" id="IPR012338">
    <property type="entry name" value="Beta-lactam/transpept-like"/>
</dbReference>
<evidence type="ECO:0000256" key="9">
    <source>
        <dbReference type="ARBA" id="ARBA00022984"/>
    </source>
</evidence>
<reference evidence="18 19" key="1">
    <citation type="submission" date="2019-07" db="EMBL/GenBank/DDBJ databases">
        <title>Whole genome shotgun sequence of Pseudonocardia sulfidoxydans NBRC 16205.</title>
        <authorList>
            <person name="Hosoyama A."/>
            <person name="Uohara A."/>
            <person name="Ohji S."/>
            <person name="Ichikawa N."/>
        </authorList>
    </citation>
    <scope>NUCLEOTIDE SEQUENCE [LARGE SCALE GENOMIC DNA]</scope>
    <source>
        <strain evidence="18 19">NBRC 16205</strain>
    </source>
</reference>
<keyword evidence="9" id="KW-0573">Peptidoglycan synthesis</keyword>
<proteinExistence type="inferred from homology"/>
<comment type="caution">
    <text evidence="18">The sequence shown here is derived from an EMBL/GenBank/DDBJ whole genome shotgun (WGS) entry which is preliminary data.</text>
</comment>
<keyword evidence="7" id="KW-0378">Hydrolase</keyword>
<evidence type="ECO:0000313" key="18">
    <source>
        <dbReference type="EMBL" id="GEL22992.1"/>
    </source>
</evidence>
<dbReference type="InterPro" id="IPR023346">
    <property type="entry name" value="Lysozyme-like_dom_sf"/>
</dbReference>
<feature type="domain" description="Penicillin-binding protein transpeptidase" evidence="16">
    <location>
        <begin position="485"/>
        <end position="728"/>
    </location>
</feature>
<feature type="compositionally biased region" description="Gly residues" evidence="14">
    <location>
        <begin position="810"/>
        <end position="847"/>
    </location>
</feature>
<gene>
    <name evidence="18" type="ORF">PSU4_19460</name>
</gene>
<dbReference type="GO" id="GO:0009252">
    <property type="term" value="P:peptidoglycan biosynthetic process"/>
    <property type="evidence" value="ECO:0007669"/>
    <property type="project" value="UniProtKB-KW"/>
</dbReference>
<keyword evidence="3" id="KW-0121">Carboxypeptidase</keyword>
<evidence type="ECO:0000256" key="1">
    <source>
        <dbReference type="ARBA" id="ARBA00007090"/>
    </source>
</evidence>
<name>A0A511DDV8_9PSEU</name>
<keyword evidence="8" id="KW-0133">Cell shape</keyword>
<dbReference type="Gene3D" id="3.40.710.10">
    <property type="entry name" value="DD-peptidase/beta-lactamase superfamily"/>
    <property type="match status" value="1"/>
</dbReference>
<dbReference type="PANTHER" id="PTHR32282:SF34">
    <property type="entry name" value="PENICILLIN-BINDING PROTEIN 1A"/>
    <property type="match status" value="1"/>
</dbReference>
<sequence length="859" mass="88981">MARDGDHPDDRPPSAGPARTGPDDDRPRSHSVTDPRDPRFDPSRRPGPPRPAAGPPPRPPRPMGPPPGQAGPAAAPGGPPPGRAVVPPVNRDVPLLTHDDAPRAEPMPPRADAHTTVTPRPSARPRSGPGGPGGPGGPRDPGGPGRGGGGGGGDEPPLPPEAAKKRRWRRIRRVIYVAAGVFILGPILAFVIGWLVFQVPTADDAKITQVATFTYADGAPLATVRPDNVNRTNVTLDKVPEPVRQAVLAAEDRTFYSNFGFDVTGIMRAIWNQVTGGVGGGSTITQQYIKVTTGQDEVSLWRKYKEVVLAAKISKELSKDQILENYLNVIYLGRGAYGVQAASQAYFGKDVSDLSVSEGAMLAGMIQSPSRWDPAKTPDKTLERWNFVLDGMVGQGWLSPADRAAQKFPEWRQPAPTGGGIPGDSRGHIYNLVRAELEARGISDTEINTEGLTITTTIDPEKQQAAVAAAQKVMKGQPANLRTALVSVDPKTGAVLAYYGGDNGVGLDYAQVLKQPGSSFKPFVLAAALQLPSPVGLGSTYDGSSPMTIAGAKVSNSEGVSCGNCTVKTAMTQSINTVFYQIAVAMGPAKVADAAHQAGIPADLLPNPTGGISLGDKEVHPMDMAAAFATFAADGVRHDPYLISKVTASDGRVLFDIGAVQGQNAFPQQVARNVTESMTDVASSSGIALSGGRPVASKTGTVQSSVAGQNNDAWTVGYTPSISTAVWVGTDDNSPIKNSAGRPIYGRMLPGSIWQQYMNAALKGTPVEQFSKFVPIGTPPYSEVTTTQPTAGNDDEDYYGDDRGGDNGRRGGGNGGGNGDGGGGGNRGGGNGGDGGGNGGGNDGGGNARDSGDGAGSDE</sequence>
<keyword evidence="10" id="KW-0511">Multifunctional enzyme</keyword>
<dbReference type="GO" id="GO:0030288">
    <property type="term" value="C:outer membrane-bounded periplasmic space"/>
    <property type="evidence" value="ECO:0007669"/>
    <property type="project" value="TreeGrafter"/>
</dbReference>
<evidence type="ECO:0000256" key="8">
    <source>
        <dbReference type="ARBA" id="ARBA00022960"/>
    </source>
</evidence>
<accession>A0A511DDV8</accession>
<feature type="compositionally biased region" description="Basic and acidic residues" evidence="14">
    <location>
        <begin position="1"/>
        <end position="12"/>
    </location>
</feature>
<evidence type="ECO:0000256" key="2">
    <source>
        <dbReference type="ARBA" id="ARBA00007739"/>
    </source>
</evidence>
<feature type="region of interest" description="Disordered" evidence="14">
    <location>
        <begin position="1"/>
        <end position="165"/>
    </location>
</feature>
<dbReference type="AlphaFoldDB" id="A0A511DDV8"/>
<dbReference type="InterPro" id="IPR036950">
    <property type="entry name" value="PBP_transglycosylase"/>
</dbReference>
<comment type="catalytic activity">
    <reaction evidence="12">
        <text>Preferential cleavage: (Ac)2-L-Lys-D-Ala-|-D-Ala. Also transpeptidation of peptidyl-alanyl moieties that are N-acyl substituents of D-alanine.</text>
        <dbReference type="EC" id="3.4.16.4"/>
    </reaction>
</comment>
<dbReference type="PANTHER" id="PTHR32282">
    <property type="entry name" value="BINDING PROTEIN TRANSPEPTIDASE, PUTATIVE-RELATED"/>
    <property type="match status" value="1"/>
</dbReference>
<keyword evidence="15" id="KW-0472">Membrane</keyword>
<feature type="compositionally biased region" description="Basic and acidic residues" evidence="14">
    <location>
        <begin position="800"/>
        <end position="809"/>
    </location>
</feature>
<dbReference type="GO" id="GO:0008360">
    <property type="term" value="P:regulation of cell shape"/>
    <property type="evidence" value="ECO:0007669"/>
    <property type="project" value="UniProtKB-KW"/>
</dbReference>
<dbReference type="FunFam" id="1.10.3810.10:FF:000001">
    <property type="entry name" value="Penicillin-binding protein 1A"/>
    <property type="match status" value="1"/>
</dbReference>
<feature type="compositionally biased region" description="Pro residues" evidence="14">
    <location>
        <begin position="45"/>
        <end position="69"/>
    </location>
</feature>
<dbReference type="InterPro" id="IPR001460">
    <property type="entry name" value="PCN-bd_Tpept"/>
</dbReference>
<keyword evidence="11" id="KW-0961">Cell wall biogenesis/degradation</keyword>
<dbReference type="EMBL" id="BJVJ01000014">
    <property type="protein sequence ID" value="GEL22992.1"/>
    <property type="molecule type" value="Genomic_DNA"/>
</dbReference>
<comment type="similarity">
    <text evidence="1">In the C-terminal section; belongs to the transpeptidase family.</text>
</comment>
<keyword evidence="15" id="KW-1133">Transmembrane helix</keyword>
<evidence type="ECO:0000256" key="6">
    <source>
        <dbReference type="ARBA" id="ARBA00022679"/>
    </source>
</evidence>
<evidence type="ECO:0000313" key="19">
    <source>
        <dbReference type="Proteomes" id="UP000321685"/>
    </source>
</evidence>
<evidence type="ECO:0000256" key="5">
    <source>
        <dbReference type="ARBA" id="ARBA00022676"/>
    </source>
</evidence>
<keyword evidence="4" id="KW-0645">Protease</keyword>
<dbReference type="Pfam" id="PF00905">
    <property type="entry name" value="Transpeptidase"/>
    <property type="match status" value="1"/>
</dbReference>
<feature type="compositionally biased region" description="Basic and acidic residues" evidence="14">
    <location>
        <begin position="21"/>
        <end position="44"/>
    </location>
</feature>
<protein>
    <submittedName>
        <fullName evidence="18">Uncharacterized protein</fullName>
    </submittedName>
</protein>
<evidence type="ECO:0000256" key="3">
    <source>
        <dbReference type="ARBA" id="ARBA00022645"/>
    </source>
</evidence>
<evidence type="ECO:0000259" key="17">
    <source>
        <dbReference type="Pfam" id="PF00912"/>
    </source>
</evidence>
<feature type="compositionally biased region" description="Gly residues" evidence="14">
    <location>
        <begin position="128"/>
        <end position="154"/>
    </location>
</feature>
<feature type="region of interest" description="Disordered" evidence="14">
    <location>
        <begin position="774"/>
        <end position="859"/>
    </location>
</feature>
<dbReference type="SUPFAM" id="SSF56601">
    <property type="entry name" value="beta-lactamase/transpeptidase-like"/>
    <property type="match status" value="1"/>
</dbReference>
<dbReference type="GO" id="GO:0008658">
    <property type="term" value="F:penicillin binding"/>
    <property type="evidence" value="ECO:0007669"/>
    <property type="project" value="InterPro"/>
</dbReference>
<evidence type="ECO:0000256" key="4">
    <source>
        <dbReference type="ARBA" id="ARBA00022670"/>
    </source>
</evidence>
<evidence type="ECO:0000256" key="15">
    <source>
        <dbReference type="SAM" id="Phobius"/>
    </source>
</evidence>
<dbReference type="GO" id="GO:0006508">
    <property type="term" value="P:proteolysis"/>
    <property type="evidence" value="ECO:0007669"/>
    <property type="project" value="UniProtKB-KW"/>
</dbReference>
<keyword evidence="6" id="KW-0808">Transferase</keyword>
<evidence type="ECO:0000256" key="10">
    <source>
        <dbReference type="ARBA" id="ARBA00023268"/>
    </source>
</evidence>
<dbReference type="Proteomes" id="UP000321685">
    <property type="component" value="Unassembled WGS sequence"/>
</dbReference>
<dbReference type="SUPFAM" id="SSF53955">
    <property type="entry name" value="Lysozyme-like"/>
    <property type="match status" value="1"/>
</dbReference>
<keyword evidence="19" id="KW-1185">Reference proteome</keyword>
<keyword evidence="15" id="KW-0812">Transmembrane</keyword>
<evidence type="ECO:0000256" key="12">
    <source>
        <dbReference type="ARBA" id="ARBA00034000"/>
    </source>
</evidence>
<evidence type="ECO:0000256" key="11">
    <source>
        <dbReference type="ARBA" id="ARBA00023316"/>
    </source>
</evidence>
<dbReference type="InterPro" id="IPR050396">
    <property type="entry name" value="Glycosyltr_51/Transpeptidase"/>
</dbReference>
<feature type="transmembrane region" description="Helical" evidence="15">
    <location>
        <begin position="174"/>
        <end position="197"/>
    </location>
</feature>
<dbReference type="GO" id="GO:0071555">
    <property type="term" value="P:cell wall organization"/>
    <property type="evidence" value="ECO:0007669"/>
    <property type="project" value="UniProtKB-KW"/>
</dbReference>
<dbReference type="GO" id="GO:0008955">
    <property type="term" value="F:peptidoglycan glycosyltransferase activity"/>
    <property type="evidence" value="ECO:0007669"/>
    <property type="project" value="UniProtKB-EC"/>
</dbReference>
<dbReference type="Pfam" id="PF00912">
    <property type="entry name" value="Transgly"/>
    <property type="match status" value="1"/>
</dbReference>
<organism evidence="18 19">
    <name type="scientific">Pseudonocardia sulfidoxydans NBRC 16205</name>
    <dbReference type="NCBI Taxonomy" id="1223511"/>
    <lineage>
        <taxon>Bacteria</taxon>
        <taxon>Bacillati</taxon>
        <taxon>Actinomycetota</taxon>
        <taxon>Actinomycetes</taxon>
        <taxon>Pseudonocardiales</taxon>
        <taxon>Pseudonocardiaceae</taxon>
        <taxon>Pseudonocardia</taxon>
    </lineage>
</organism>
<dbReference type="InterPro" id="IPR001264">
    <property type="entry name" value="Glyco_trans_51"/>
</dbReference>
<feature type="domain" description="Glycosyl transferase family 51" evidence="17">
    <location>
        <begin position="218"/>
        <end position="392"/>
    </location>
</feature>
<evidence type="ECO:0000259" key="16">
    <source>
        <dbReference type="Pfam" id="PF00905"/>
    </source>
</evidence>
<evidence type="ECO:0000256" key="7">
    <source>
        <dbReference type="ARBA" id="ARBA00022801"/>
    </source>
</evidence>
<evidence type="ECO:0000256" key="13">
    <source>
        <dbReference type="ARBA" id="ARBA00049902"/>
    </source>
</evidence>
<comment type="catalytic activity">
    <reaction evidence="13">
        <text>[GlcNAc-(1-&gt;4)-Mur2Ac(oyl-L-Ala-gamma-D-Glu-L-Lys-D-Ala-D-Ala)](n)-di-trans,octa-cis-undecaprenyl diphosphate + beta-D-GlcNAc-(1-&gt;4)-Mur2Ac(oyl-L-Ala-gamma-D-Glu-L-Lys-D-Ala-D-Ala)-di-trans,octa-cis-undecaprenyl diphosphate = [GlcNAc-(1-&gt;4)-Mur2Ac(oyl-L-Ala-gamma-D-Glu-L-Lys-D-Ala-D-Ala)](n+1)-di-trans,octa-cis-undecaprenyl diphosphate + di-trans,octa-cis-undecaprenyl diphosphate + H(+)</text>
        <dbReference type="Rhea" id="RHEA:23708"/>
        <dbReference type="Rhea" id="RHEA-COMP:9602"/>
        <dbReference type="Rhea" id="RHEA-COMP:9603"/>
        <dbReference type="ChEBI" id="CHEBI:15378"/>
        <dbReference type="ChEBI" id="CHEBI:58405"/>
        <dbReference type="ChEBI" id="CHEBI:60033"/>
        <dbReference type="ChEBI" id="CHEBI:78435"/>
        <dbReference type="EC" id="2.4.99.28"/>
    </reaction>
</comment>
<dbReference type="Gene3D" id="1.10.3810.10">
    <property type="entry name" value="Biosynthetic peptidoglycan transglycosylase-like"/>
    <property type="match status" value="1"/>
</dbReference>
<comment type="similarity">
    <text evidence="2">In the N-terminal section; belongs to the glycosyltransferase 51 family.</text>
</comment>
<dbReference type="GO" id="GO:0009002">
    <property type="term" value="F:serine-type D-Ala-D-Ala carboxypeptidase activity"/>
    <property type="evidence" value="ECO:0007669"/>
    <property type="project" value="UniProtKB-EC"/>
</dbReference>
<evidence type="ECO:0000256" key="14">
    <source>
        <dbReference type="SAM" id="MobiDB-lite"/>
    </source>
</evidence>
<keyword evidence="5" id="KW-0328">Glycosyltransferase</keyword>